<organism evidence="1 2">
    <name type="scientific">Smallanthus sonchifolius</name>
    <dbReference type="NCBI Taxonomy" id="185202"/>
    <lineage>
        <taxon>Eukaryota</taxon>
        <taxon>Viridiplantae</taxon>
        <taxon>Streptophyta</taxon>
        <taxon>Embryophyta</taxon>
        <taxon>Tracheophyta</taxon>
        <taxon>Spermatophyta</taxon>
        <taxon>Magnoliopsida</taxon>
        <taxon>eudicotyledons</taxon>
        <taxon>Gunneridae</taxon>
        <taxon>Pentapetalae</taxon>
        <taxon>asterids</taxon>
        <taxon>campanulids</taxon>
        <taxon>Asterales</taxon>
        <taxon>Asteraceae</taxon>
        <taxon>Asteroideae</taxon>
        <taxon>Heliantheae alliance</taxon>
        <taxon>Millerieae</taxon>
        <taxon>Smallanthus</taxon>
    </lineage>
</organism>
<gene>
    <name evidence="1" type="ORF">L1987_57826</name>
</gene>
<protein>
    <submittedName>
        <fullName evidence="1">Uncharacterized protein</fullName>
    </submittedName>
</protein>
<evidence type="ECO:0000313" key="1">
    <source>
        <dbReference type="EMBL" id="KAI3744735.1"/>
    </source>
</evidence>
<reference evidence="2" key="1">
    <citation type="journal article" date="2022" name="Mol. Ecol. Resour.">
        <title>The genomes of chicory, endive, great burdock and yacon provide insights into Asteraceae palaeo-polyploidization history and plant inulin production.</title>
        <authorList>
            <person name="Fan W."/>
            <person name="Wang S."/>
            <person name="Wang H."/>
            <person name="Wang A."/>
            <person name="Jiang F."/>
            <person name="Liu H."/>
            <person name="Zhao H."/>
            <person name="Xu D."/>
            <person name="Zhang Y."/>
        </authorList>
    </citation>
    <scope>NUCLEOTIDE SEQUENCE [LARGE SCALE GENOMIC DNA]</scope>
    <source>
        <strain evidence="2">cv. Yunnan</strain>
    </source>
</reference>
<keyword evidence="2" id="KW-1185">Reference proteome</keyword>
<reference evidence="1 2" key="2">
    <citation type="journal article" date="2022" name="Mol. Ecol. Resour.">
        <title>The genomes of chicory, endive, great burdock and yacon provide insights into Asteraceae paleo-polyploidization history and plant inulin production.</title>
        <authorList>
            <person name="Fan W."/>
            <person name="Wang S."/>
            <person name="Wang H."/>
            <person name="Wang A."/>
            <person name="Jiang F."/>
            <person name="Liu H."/>
            <person name="Zhao H."/>
            <person name="Xu D."/>
            <person name="Zhang Y."/>
        </authorList>
    </citation>
    <scope>NUCLEOTIDE SEQUENCE [LARGE SCALE GENOMIC DNA]</scope>
    <source>
        <strain evidence="2">cv. Yunnan</strain>
        <tissue evidence="1">Leaves</tissue>
    </source>
</reference>
<name>A0ACB9DDX8_9ASTR</name>
<proteinExistence type="predicted"/>
<dbReference type="Proteomes" id="UP001056120">
    <property type="component" value="Linkage Group LG19"/>
</dbReference>
<sequence length="286" mass="31546">MVICRAVLSGFDSSGTVEMVSVSSSSSAISPNACNSRLLSSLSAASFTGVGENVDGEDSKTNSHEDLLLKVNQVQDSSIPAHVYEHLCSNECIAKVLKYRGINDLLIAEKDTIKKINDEMKKNELAYKRKSSQSRTDDSSADVSETVKTNEVCDVDDVTVGLGFSGKDFIHIKFMKKGTIQQQSGNALKERPKVFKNDDYVGSRVILQDDDSSDELKIKKEDAIHIHTTEKLPSPWNMDKVVARLKNKKEGHSINHCKQVDETSSSTSRRHDPDVKGNKNCFFGSK</sequence>
<evidence type="ECO:0000313" key="2">
    <source>
        <dbReference type="Proteomes" id="UP001056120"/>
    </source>
</evidence>
<comment type="caution">
    <text evidence="1">The sequence shown here is derived from an EMBL/GenBank/DDBJ whole genome shotgun (WGS) entry which is preliminary data.</text>
</comment>
<accession>A0ACB9DDX8</accession>
<dbReference type="EMBL" id="CM042036">
    <property type="protein sequence ID" value="KAI3744735.1"/>
    <property type="molecule type" value="Genomic_DNA"/>
</dbReference>